<proteinExistence type="predicted"/>
<comment type="caution">
    <text evidence="1">The sequence shown here is derived from an EMBL/GenBank/DDBJ whole genome shotgun (WGS) entry which is preliminary data.</text>
</comment>
<keyword evidence="2" id="KW-1185">Reference proteome</keyword>
<name>A0ACC3MK77_9PEZI</name>
<evidence type="ECO:0000313" key="1">
    <source>
        <dbReference type="EMBL" id="KAK3697615.1"/>
    </source>
</evidence>
<dbReference type="EMBL" id="JAUTXU010000223">
    <property type="protein sequence ID" value="KAK3697615.1"/>
    <property type="molecule type" value="Genomic_DNA"/>
</dbReference>
<organism evidence="1 2">
    <name type="scientific">Vermiconidia calcicola</name>
    <dbReference type="NCBI Taxonomy" id="1690605"/>
    <lineage>
        <taxon>Eukaryota</taxon>
        <taxon>Fungi</taxon>
        <taxon>Dikarya</taxon>
        <taxon>Ascomycota</taxon>
        <taxon>Pezizomycotina</taxon>
        <taxon>Dothideomycetes</taxon>
        <taxon>Dothideomycetidae</taxon>
        <taxon>Mycosphaerellales</taxon>
        <taxon>Extremaceae</taxon>
        <taxon>Vermiconidia</taxon>
    </lineage>
</organism>
<accession>A0ACC3MK77</accession>
<sequence length="327" mass="35852">MATGRPTHATSPSNHLIPVGNLSPDTFAPFGQVIQNPATHNDKSGLAHIIANQGTATKWLDVTDMTGHYERSRSQRQARVAVNMFVCQPRKLEERSDGRVIFNVEILERHPFTPQTFVPLGVSKSDDKTCYLVVVAPTLPSRSWDDQSERQPPYPTPPSPKRRRSLKELLLGARPNPFTNDYAPSTTPPPVTPSSTLKPKGPGPPDLANLKAFVARGDQAVTYGPGTWHAPMVVLGEKPIEFVVVQHANGVASEDCQEFEIKSDDVVAVDGPAKSAHHKVTSDKASHNYRQWGPRCRVDSKDPVPQISTQTSKLATMNIRGQVEQPT</sequence>
<evidence type="ECO:0000313" key="2">
    <source>
        <dbReference type="Proteomes" id="UP001281147"/>
    </source>
</evidence>
<dbReference type="Proteomes" id="UP001281147">
    <property type="component" value="Unassembled WGS sequence"/>
</dbReference>
<reference evidence="1" key="1">
    <citation type="submission" date="2023-07" db="EMBL/GenBank/DDBJ databases">
        <title>Black Yeasts Isolated from many extreme environments.</title>
        <authorList>
            <person name="Coleine C."/>
            <person name="Stajich J.E."/>
            <person name="Selbmann L."/>
        </authorList>
    </citation>
    <scope>NUCLEOTIDE SEQUENCE</scope>
    <source>
        <strain evidence="1">CCFEE 5714</strain>
    </source>
</reference>
<gene>
    <name evidence="1" type="ORF">LTR37_017353</name>
</gene>
<protein>
    <submittedName>
        <fullName evidence="1">Uncharacterized protein</fullName>
    </submittedName>
</protein>